<protein>
    <submittedName>
        <fullName evidence="3">YheO domain-containing protein</fullName>
    </submittedName>
</protein>
<name>A0A087VUA2_9BIFI</name>
<evidence type="ECO:0000259" key="1">
    <source>
        <dbReference type="Pfam" id="PF08348"/>
    </source>
</evidence>
<dbReference type="EMBL" id="CP006018">
    <property type="protein sequence ID" value="AIC91904.1"/>
    <property type="molecule type" value="Genomic_DNA"/>
</dbReference>
<dbReference type="Pfam" id="PF08348">
    <property type="entry name" value="PAS_6"/>
    <property type="match status" value="1"/>
</dbReference>
<feature type="domain" description="Transcriptional regulator DauR-like HTH" evidence="2">
    <location>
        <begin position="153"/>
        <end position="213"/>
    </location>
</feature>
<evidence type="ECO:0000259" key="2">
    <source>
        <dbReference type="Pfam" id="PF13309"/>
    </source>
</evidence>
<proteinExistence type="predicted"/>
<dbReference type="PANTHER" id="PTHR35568">
    <property type="entry name" value="TRANSCRIPTIONAL REGULATOR DAUR"/>
    <property type="match status" value="1"/>
</dbReference>
<evidence type="ECO:0000313" key="3">
    <source>
        <dbReference type="EMBL" id="AIC91904.1"/>
    </source>
</evidence>
<dbReference type="InterPro" id="IPR013559">
    <property type="entry name" value="YheO"/>
</dbReference>
<dbReference type="Pfam" id="PF13309">
    <property type="entry name" value="HTH_22"/>
    <property type="match status" value="1"/>
</dbReference>
<accession>A0A087VUA2</accession>
<reference evidence="3 4" key="1">
    <citation type="journal article" date="2014" name="Appl. Environ. Microbiol.">
        <title>Genomic encyclopedia of type strains of the genus Bifidobacterium.</title>
        <authorList>
            <person name="Milani C."/>
            <person name="Lugli G.A."/>
            <person name="Duranti S."/>
            <person name="Turroni F."/>
            <person name="Bottacini F."/>
            <person name="Mangifesta M."/>
            <person name="Sanchez B."/>
            <person name="Viappiani A."/>
            <person name="Mancabelli L."/>
            <person name="Taminiau B."/>
            <person name="Delcenserie V."/>
            <person name="Barrangou R."/>
            <person name="Margolles A."/>
            <person name="van Sinderen D."/>
            <person name="Ventura M."/>
        </authorList>
    </citation>
    <scope>NUCLEOTIDE SEQUENCE [LARGE SCALE GENOMIC DNA]</scope>
    <source>
        <strain evidence="3 4">LMG 11587</strain>
    </source>
</reference>
<dbReference type="Proteomes" id="UP000028569">
    <property type="component" value="Chromosome"/>
</dbReference>
<dbReference type="AlphaFoldDB" id="A0A087VUA2"/>
<dbReference type="PANTHER" id="PTHR35568:SF1">
    <property type="entry name" value="TRANSCRIPTIONAL REGULATOR DAUR"/>
    <property type="match status" value="1"/>
</dbReference>
<evidence type="ECO:0000313" key="4">
    <source>
        <dbReference type="Proteomes" id="UP000028569"/>
    </source>
</evidence>
<dbReference type="HOGENOM" id="CLU_080179_2_0_11"/>
<dbReference type="OrthoDB" id="9796595at2"/>
<keyword evidence="4" id="KW-1185">Reference proteome</keyword>
<gene>
    <name evidence="3" type="ORF">BINDI_0628</name>
</gene>
<dbReference type="RefSeq" id="WP_052108746.1">
    <property type="nucleotide sequence ID" value="NZ_CP006018.1"/>
</dbReference>
<feature type="domain" description="YheO-like" evidence="1">
    <location>
        <begin position="8"/>
        <end position="120"/>
    </location>
</feature>
<sequence>MHFTVTSLEEVFPLAEFLSDAFGPMAEIAVHDLDRPHASIVFIRNGHLSGRKKGDSMTKETLELTRKARDSGIDFISDYRGHDLNDHQFRVSSFFIRNKEDEVIGALCININITELQRAAHLLQTISETDSVNGMVTSGIPSQELEENPEENIRRVTREVIKQVHIPIDKLSRIERLAIIKDLKDRGIFLIKGAVGVVAPELKVSVPTLYRYLQSLK</sequence>
<dbReference type="KEGG" id="bii:BINDI_0628"/>
<organism evidence="3 4">
    <name type="scientific">Bifidobacterium [indicum] DSM 20214 = LMG 11587</name>
    <dbReference type="NCBI Taxonomy" id="1341694"/>
    <lineage>
        <taxon>Bacteria</taxon>
        <taxon>Bacillati</taxon>
        <taxon>Actinomycetota</taxon>
        <taxon>Actinomycetes</taxon>
        <taxon>Bifidobacteriales</taxon>
        <taxon>Bifidobacteriaceae</taxon>
        <taxon>Bifidobacterium</taxon>
    </lineage>
</organism>
<dbReference type="InterPro" id="IPR039445">
    <property type="entry name" value="DauR-like_HTH"/>
</dbReference>
<dbReference type="InterPro" id="IPR039446">
    <property type="entry name" value="DauR-like"/>
</dbReference>